<dbReference type="InterPro" id="IPR003593">
    <property type="entry name" value="AAA+_ATPase"/>
</dbReference>
<dbReference type="PROSITE" id="PS50893">
    <property type="entry name" value="ABC_TRANSPORTER_2"/>
    <property type="match status" value="1"/>
</dbReference>
<keyword evidence="3" id="KW-0547">Nucleotide-binding</keyword>
<dbReference type="EMBL" id="FNJM01000001">
    <property type="protein sequence ID" value="SDO96636.1"/>
    <property type="molecule type" value="Genomic_DNA"/>
</dbReference>
<evidence type="ECO:0000256" key="2">
    <source>
        <dbReference type="ARBA" id="ARBA00022448"/>
    </source>
</evidence>
<evidence type="ECO:0000313" key="7">
    <source>
        <dbReference type="Proteomes" id="UP000198597"/>
    </source>
</evidence>
<dbReference type="CDD" id="cd03264">
    <property type="entry name" value="ABC_drug_resistance_like"/>
    <property type="match status" value="1"/>
</dbReference>
<dbReference type="PANTHER" id="PTHR43335">
    <property type="entry name" value="ABC TRANSPORTER, ATP-BINDING PROTEIN"/>
    <property type="match status" value="1"/>
</dbReference>
<sequence length="288" mass="32568">MVLNIMNICKKYGDKVVLKDFSLELTNGVYGLLGANGAGKTTLMKIIVDILKANSGKILIDGVDKNSLGDGYRALIGYLPQELGIYKDFNAYDFLMYMAALKGIDGKVAKEMVYNLLEITNLKEDAKTKCGKFSGGMKRRLGIAQSLINDPKILILDEPTVGLDPKERIHFRNMISNISRERIVLLSTHIVSDIEFIANKVIILKNGELVENETVENLVESIKNKVWITRVKAEEIKELEAKYVVSNMTQKENYIELRIISDSIPFDGCELVNANFEEVYLYYFNYKE</sequence>
<dbReference type="AlphaFoldDB" id="A0A1H0NVT8"/>
<dbReference type="InterPro" id="IPR017871">
    <property type="entry name" value="ABC_transporter-like_CS"/>
</dbReference>
<accession>A0A1H0NVT8</accession>
<evidence type="ECO:0000256" key="1">
    <source>
        <dbReference type="ARBA" id="ARBA00005417"/>
    </source>
</evidence>
<gene>
    <name evidence="6" type="ORF">SAMN04488529_101972</name>
</gene>
<dbReference type="InterPro" id="IPR027417">
    <property type="entry name" value="P-loop_NTPase"/>
</dbReference>
<dbReference type="Gene3D" id="3.40.50.300">
    <property type="entry name" value="P-loop containing nucleotide triphosphate hydrolases"/>
    <property type="match status" value="1"/>
</dbReference>
<evidence type="ECO:0000259" key="5">
    <source>
        <dbReference type="PROSITE" id="PS50893"/>
    </source>
</evidence>
<organism evidence="6 7">
    <name type="scientific">Clostridium gasigenes</name>
    <dbReference type="NCBI Taxonomy" id="94869"/>
    <lineage>
        <taxon>Bacteria</taxon>
        <taxon>Bacillati</taxon>
        <taxon>Bacillota</taxon>
        <taxon>Clostridia</taxon>
        <taxon>Eubacteriales</taxon>
        <taxon>Clostridiaceae</taxon>
        <taxon>Clostridium</taxon>
    </lineage>
</organism>
<dbReference type="Pfam" id="PF00005">
    <property type="entry name" value="ABC_tran"/>
    <property type="match status" value="1"/>
</dbReference>
<dbReference type="PANTHER" id="PTHR43335:SF2">
    <property type="entry name" value="ABC TRANSPORTER, ATP-BINDING PROTEIN"/>
    <property type="match status" value="1"/>
</dbReference>
<dbReference type="RefSeq" id="WP_089966353.1">
    <property type="nucleotide sequence ID" value="NZ_FNJM01000001.1"/>
</dbReference>
<dbReference type="GO" id="GO:0005524">
    <property type="term" value="F:ATP binding"/>
    <property type="evidence" value="ECO:0007669"/>
    <property type="project" value="UniProtKB-KW"/>
</dbReference>
<name>A0A1H0NVT8_9CLOT</name>
<dbReference type="PROSITE" id="PS00211">
    <property type="entry name" value="ABC_TRANSPORTER_1"/>
    <property type="match status" value="1"/>
</dbReference>
<comment type="similarity">
    <text evidence="1">Belongs to the ABC transporter superfamily.</text>
</comment>
<evidence type="ECO:0000256" key="3">
    <source>
        <dbReference type="ARBA" id="ARBA00022741"/>
    </source>
</evidence>
<dbReference type="SMART" id="SM00382">
    <property type="entry name" value="AAA"/>
    <property type="match status" value="1"/>
</dbReference>
<keyword evidence="4" id="KW-0067">ATP-binding</keyword>
<dbReference type="OrthoDB" id="9775135at2"/>
<dbReference type="SUPFAM" id="SSF52540">
    <property type="entry name" value="P-loop containing nucleoside triphosphate hydrolases"/>
    <property type="match status" value="1"/>
</dbReference>
<evidence type="ECO:0000256" key="4">
    <source>
        <dbReference type="ARBA" id="ARBA00022840"/>
    </source>
</evidence>
<dbReference type="STRING" id="94869.SAMN04488529_101972"/>
<keyword evidence="7" id="KW-1185">Reference proteome</keyword>
<evidence type="ECO:0000313" key="6">
    <source>
        <dbReference type="EMBL" id="SDO96636.1"/>
    </source>
</evidence>
<dbReference type="Proteomes" id="UP000198597">
    <property type="component" value="Unassembled WGS sequence"/>
</dbReference>
<dbReference type="GO" id="GO:0016887">
    <property type="term" value="F:ATP hydrolysis activity"/>
    <property type="evidence" value="ECO:0007669"/>
    <property type="project" value="InterPro"/>
</dbReference>
<proteinExistence type="inferred from homology"/>
<feature type="domain" description="ABC transporter" evidence="5">
    <location>
        <begin position="3"/>
        <end position="231"/>
    </location>
</feature>
<protein>
    <submittedName>
        <fullName evidence="6">ABC-type multidrug transport system, ATPase component</fullName>
    </submittedName>
</protein>
<reference evidence="6 7" key="1">
    <citation type="submission" date="2016-10" db="EMBL/GenBank/DDBJ databases">
        <authorList>
            <person name="de Groot N.N."/>
        </authorList>
    </citation>
    <scope>NUCLEOTIDE SEQUENCE [LARGE SCALE GENOMIC DNA]</scope>
    <source>
        <strain evidence="6 7">DSM 12272</strain>
    </source>
</reference>
<keyword evidence="2" id="KW-0813">Transport</keyword>
<dbReference type="InterPro" id="IPR003439">
    <property type="entry name" value="ABC_transporter-like_ATP-bd"/>
</dbReference>